<feature type="transmembrane region" description="Helical" evidence="1">
    <location>
        <begin position="44"/>
        <end position="67"/>
    </location>
</feature>
<keyword evidence="1" id="KW-0812">Transmembrane</keyword>
<dbReference type="Proteomes" id="UP000035680">
    <property type="component" value="Unassembled WGS sequence"/>
</dbReference>
<sequence length="85" mass="9668">MVGGVMANSIENAILLFSITILVIPFLFFFNISSVRTKCILPFLYLLTIVISFSHIIPNNFVFLLWLKIKSQTASNSIQKSPIRY</sequence>
<evidence type="ECO:0000313" key="3">
    <source>
        <dbReference type="WBParaSite" id="SVE_0119300.1"/>
    </source>
</evidence>
<keyword evidence="1" id="KW-0472">Membrane</keyword>
<evidence type="ECO:0000256" key="1">
    <source>
        <dbReference type="SAM" id="Phobius"/>
    </source>
</evidence>
<protein>
    <submittedName>
        <fullName evidence="3">Uncharacterized protein</fullName>
    </submittedName>
</protein>
<name>A0A0K0EXD9_STRVS</name>
<reference evidence="3" key="2">
    <citation type="submission" date="2015-08" db="UniProtKB">
        <authorList>
            <consortium name="WormBaseParasite"/>
        </authorList>
    </citation>
    <scope>IDENTIFICATION</scope>
</reference>
<dbReference type="AlphaFoldDB" id="A0A0K0EXD9"/>
<accession>A0A0K0EXD9</accession>
<evidence type="ECO:0000313" key="2">
    <source>
        <dbReference type="Proteomes" id="UP000035680"/>
    </source>
</evidence>
<dbReference type="WBParaSite" id="SVE_0119300.1">
    <property type="protein sequence ID" value="SVE_0119300.1"/>
    <property type="gene ID" value="SVE_0119300"/>
</dbReference>
<proteinExistence type="predicted"/>
<organism evidence="2 3">
    <name type="scientific">Strongyloides venezuelensis</name>
    <name type="common">Threadworm</name>
    <dbReference type="NCBI Taxonomy" id="75913"/>
    <lineage>
        <taxon>Eukaryota</taxon>
        <taxon>Metazoa</taxon>
        <taxon>Ecdysozoa</taxon>
        <taxon>Nematoda</taxon>
        <taxon>Chromadorea</taxon>
        <taxon>Rhabditida</taxon>
        <taxon>Tylenchina</taxon>
        <taxon>Panagrolaimomorpha</taxon>
        <taxon>Strongyloidoidea</taxon>
        <taxon>Strongyloididae</taxon>
        <taxon>Strongyloides</taxon>
    </lineage>
</organism>
<keyword evidence="2" id="KW-1185">Reference proteome</keyword>
<keyword evidence="1" id="KW-1133">Transmembrane helix</keyword>
<reference evidence="2" key="1">
    <citation type="submission" date="2014-07" db="EMBL/GenBank/DDBJ databases">
        <authorList>
            <person name="Martin A.A"/>
            <person name="De Silva N."/>
        </authorList>
    </citation>
    <scope>NUCLEOTIDE SEQUENCE</scope>
</reference>
<feature type="transmembrane region" description="Helical" evidence="1">
    <location>
        <begin position="12"/>
        <end position="32"/>
    </location>
</feature>